<dbReference type="EMBL" id="PECH01000006">
    <property type="protein sequence ID" value="TDZ82700.1"/>
    <property type="molecule type" value="Genomic_DNA"/>
</dbReference>
<feature type="transmembrane region" description="Helical" evidence="1">
    <location>
        <begin position="111"/>
        <end position="128"/>
    </location>
</feature>
<protein>
    <submittedName>
        <fullName evidence="2">Uncharacterized protein</fullName>
    </submittedName>
</protein>
<sequence>MLTHRPANNNHAPNFNRSATAPEIRATVMIANINWKATNTVAGIVPTRGMFTAATASTALAGSAATASAPLPPIRPLSPKNCNGSPNKPDTSLPNAIEYPYSTHSTVTRPIALMLIMIMLSTFFARTMPP</sequence>
<reference evidence="2 3" key="1">
    <citation type="journal article" date="2019" name="Sci. Rep.">
        <title>Extended insight into the Mycobacterium chelonae-abscessus complex through whole genome sequencing of Mycobacterium salmoniphilum outbreak and Mycobacterium salmoniphilum-like strains.</title>
        <authorList>
            <person name="Behra P.R.K."/>
            <person name="Das S."/>
            <person name="Pettersson B.M.F."/>
            <person name="Shirreff L."/>
            <person name="DuCote T."/>
            <person name="Jacobsson K.G."/>
            <person name="Ennis D.G."/>
            <person name="Kirsebom L.A."/>
        </authorList>
    </citation>
    <scope>NUCLEOTIDE SEQUENCE [LARGE SCALE GENOMIC DNA]</scope>
    <source>
        <strain evidence="2 3">DE 4585</strain>
    </source>
</reference>
<evidence type="ECO:0000256" key="1">
    <source>
        <dbReference type="SAM" id="Phobius"/>
    </source>
</evidence>
<dbReference type="AlphaFoldDB" id="A0A4R8S2N7"/>
<evidence type="ECO:0000313" key="2">
    <source>
        <dbReference type="EMBL" id="TDZ82700.1"/>
    </source>
</evidence>
<proteinExistence type="predicted"/>
<gene>
    <name evidence="2" type="ORF">DE4585_01490</name>
</gene>
<evidence type="ECO:0000313" key="3">
    <source>
        <dbReference type="Proteomes" id="UP000295117"/>
    </source>
</evidence>
<keyword evidence="1" id="KW-1133">Transmembrane helix</keyword>
<accession>A0A4R8S2N7</accession>
<organism evidence="2 3">
    <name type="scientific">Mycobacteroides salmoniphilum</name>
    <dbReference type="NCBI Taxonomy" id="404941"/>
    <lineage>
        <taxon>Bacteria</taxon>
        <taxon>Bacillati</taxon>
        <taxon>Actinomycetota</taxon>
        <taxon>Actinomycetes</taxon>
        <taxon>Mycobacteriales</taxon>
        <taxon>Mycobacteriaceae</taxon>
        <taxon>Mycobacteroides</taxon>
    </lineage>
</organism>
<keyword evidence="1" id="KW-0472">Membrane</keyword>
<dbReference type="Proteomes" id="UP000295117">
    <property type="component" value="Unassembled WGS sequence"/>
</dbReference>
<comment type="caution">
    <text evidence="2">The sequence shown here is derived from an EMBL/GenBank/DDBJ whole genome shotgun (WGS) entry which is preliminary data.</text>
</comment>
<name>A0A4R8S2N7_9MYCO</name>
<keyword evidence="1" id="KW-0812">Transmembrane</keyword>